<keyword evidence="6 12" id="KW-0812">Transmembrane</keyword>
<comment type="catalytic activity">
    <reaction evidence="13">
        <text>a ubiquinone + NADH + 5 H(+)(in) = a ubiquinol + NAD(+) + 4 H(+)(out)</text>
        <dbReference type="Rhea" id="RHEA:29091"/>
        <dbReference type="Rhea" id="RHEA-COMP:9565"/>
        <dbReference type="Rhea" id="RHEA-COMP:9566"/>
        <dbReference type="ChEBI" id="CHEBI:15378"/>
        <dbReference type="ChEBI" id="CHEBI:16389"/>
        <dbReference type="ChEBI" id="CHEBI:17976"/>
        <dbReference type="ChEBI" id="CHEBI:57540"/>
        <dbReference type="ChEBI" id="CHEBI:57945"/>
        <dbReference type="EC" id="7.1.1.2"/>
    </reaction>
</comment>
<organism evidence="15">
    <name type="scientific">Agramma hupehanum</name>
    <dbReference type="NCBI Taxonomy" id="1964413"/>
    <lineage>
        <taxon>Eukaryota</taxon>
        <taxon>Metazoa</taxon>
        <taxon>Ecdysozoa</taxon>
        <taxon>Arthropoda</taxon>
        <taxon>Hexapoda</taxon>
        <taxon>Insecta</taxon>
        <taxon>Pterygota</taxon>
        <taxon>Neoptera</taxon>
        <taxon>Paraneoptera</taxon>
        <taxon>Hemiptera</taxon>
        <taxon>Heteroptera</taxon>
        <taxon>Panheteroptera</taxon>
        <taxon>Cimicomorpha</taxon>
        <taxon>Tingidae</taxon>
        <taxon>Agramma</taxon>
    </lineage>
</organism>
<dbReference type="GO" id="GO:0005743">
    <property type="term" value="C:mitochondrial inner membrane"/>
    <property type="evidence" value="ECO:0007669"/>
    <property type="project" value="UniProtKB-SubCell"/>
</dbReference>
<evidence type="ECO:0000256" key="10">
    <source>
        <dbReference type="ARBA" id="ARBA00023128"/>
    </source>
</evidence>
<comment type="function">
    <text evidence="1">Core subunit of the mitochondrial membrane respiratory chain NADH dehydrogenase (Complex I) that is believed to belong to the minimal assembly required for catalysis. Complex I functions in the transfer of electrons from NADH to the respiratory chain. The immediate electron acceptor for the enzyme is believed to be ubiquinone.</text>
</comment>
<dbReference type="Pfam" id="PF00146">
    <property type="entry name" value="NADHdh"/>
    <property type="match status" value="1"/>
</dbReference>
<feature type="transmembrane region" description="Helical" evidence="14">
    <location>
        <begin position="139"/>
        <end position="158"/>
    </location>
</feature>
<dbReference type="HAMAP" id="MF_01350">
    <property type="entry name" value="NDH1_NuoH"/>
    <property type="match status" value="1"/>
</dbReference>
<evidence type="ECO:0000256" key="12">
    <source>
        <dbReference type="RuleBase" id="RU000471"/>
    </source>
</evidence>
<name>A0A343BT65_9HEMI</name>
<dbReference type="GO" id="GO:0003954">
    <property type="term" value="F:NADH dehydrogenase activity"/>
    <property type="evidence" value="ECO:0007669"/>
    <property type="project" value="TreeGrafter"/>
</dbReference>
<feature type="transmembrane region" description="Helical" evidence="14">
    <location>
        <begin position="220"/>
        <end position="244"/>
    </location>
</feature>
<comment type="similarity">
    <text evidence="3 12">Belongs to the complex I subunit 1 family.</text>
</comment>
<dbReference type="PANTHER" id="PTHR11432:SF3">
    <property type="entry name" value="NADH-UBIQUINONE OXIDOREDUCTASE CHAIN 1"/>
    <property type="match status" value="1"/>
</dbReference>
<evidence type="ECO:0000256" key="13">
    <source>
        <dbReference type="RuleBase" id="RU000473"/>
    </source>
</evidence>
<dbReference type="GO" id="GO:0009060">
    <property type="term" value="P:aerobic respiration"/>
    <property type="evidence" value="ECO:0007669"/>
    <property type="project" value="TreeGrafter"/>
</dbReference>
<evidence type="ECO:0000256" key="4">
    <source>
        <dbReference type="ARBA" id="ARBA00021009"/>
    </source>
</evidence>
<proteinExistence type="inferred from homology"/>
<evidence type="ECO:0000256" key="5">
    <source>
        <dbReference type="ARBA" id="ARBA00022448"/>
    </source>
</evidence>
<evidence type="ECO:0000256" key="1">
    <source>
        <dbReference type="ARBA" id="ARBA00003257"/>
    </source>
</evidence>
<dbReference type="EMBL" id="KU896783">
    <property type="protein sequence ID" value="ARB50130.1"/>
    <property type="molecule type" value="Genomic_DNA"/>
</dbReference>
<dbReference type="CTD" id="4535"/>
<dbReference type="PANTHER" id="PTHR11432">
    <property type="entry name" value="NADH DEHYDROGENASE SUBUNIT 1"/>
    <property type="match status" value="1"/>
</dbReference>
<protein>
    <recommendedName>
        <fullName evidence="4 13">NADH-ubiquinone oxidoreductase chain 1</fullName>
        <ecNumber evidence="13">7.1.1.2</ecNumber>
    </recommendedName>
</protein>
<geneLocation type="mitochondrion" evidence="15"/>
<evidence type="ECO:0000256" key="14">
    <source>
        <dbReference type="SAM" id="Phobius"/>
    </source>
</evidence>
<feature type="transmembrane region" description="Helical" evidence="14">
    <location>
        <begin position="100"/>
        <end position="119"/>
    </location>
</feature>
<evidence type="ECO:0000256" key="9">
    <source>
        <dbReference type="ARBA" id="ARBA00023075"/>
    </source>
</evidence>
<feature type="transmembrane region" description="Helical" evidence="14">
    <location>
        <begin position="6"/>
        <end position="23"/>
    </location>
</feature>
<dbReference type="PROSITE" id="PS00668">
    <property type="entry name" value="COMPLEX1_ND1_2"/>
    <property type="match status" value="1"/>
</dbReference>
<dbReference type="GeneID" id="36272517"/>
<keyword evidence="11 14" id="KW-0472">Membrane</keyword>
<dbReference type="AlphaFoldDB" id="A0A343BT65"/>
<evidence type="ECO:0000256" key="8">
    <source>
        <dbReference type="ARBA" id="ARBA00022989"/>
    </source>
</evidence>
<evidence type="ECO:0000256" key="7">
    <source>
        <dbReference type="ARBA" id="ARBA00022792"/>
    </source>
</evidence>
<keyword evidence="8 14" id="KW-1133">Transmembrane helix</keyword>
<dbReference type="InterPro" id="IPR001694">
    <property type="entry name" value="NADH_UbQ_OxRdtase_su1/FPO"/>
</dbReference>
<keyword evidence="10 13" id="KW-0496">Mitochondrion</keyword>
<feature type="transmembrane region" description="Helical" evidence="14">
    <location>
        <begin position="65"/>
        <end position="88"/>
    </location>
</feature>
<comment type="subcellular location">
    <subcellularLocation>
        <location evidence="2 12">Mitochondrion inner membrane</location>
        <topology evidence="2 12">Multi-pass membrane protein</topology>
    </subcellularLocation>
</comment>
<evidence type="ECO:0000256" key="11">
    <source>
        <dbReference type="ARBA" id="ARBA00023136"/>
    </source>
</evidence>
<reference evidence="15" key="2">
    <citation type="journal article" date="2018" name="Mol. Phylogenet. Evol.">
        <title>Compositional heterogeneity in true bug mitochondrial phylogenomics.</title>
        <authorList>
            <person name="Liu Y."/>
            <person name="Song F."/>
            <person name="Jiang P."/>
            <person name="Wilson J.J."/>
            <person name="Cai W."/>
            <person name="Li H."/>
        </authorList>
    </citation>
    <scope>NUCLEOTIDE SEQUENCE</scope>
</reference>
<feature type="transmembrane region" description="Helical" evidence="14">
    <location>
        <begin position="291"/>
        <end position="310"/>
    </location>
</feature>
<dbReference type="InterPro" id="IPR018086">
    <property type="entry name" value="NADH_UbQ_OxRdtase_su1_CS"/>
</dbReference>
<dbReference type="PROSITE" id="PS00667">
    <property type="entry name" value="COMPLEX1_ND1_1"/>
    <property type="match status" value="1"/>
</dbReference>
<evidence type="ECO:0000256" key="6">
    <source>
        <dbReference type="ARBA" id="ARBA00022692"/>
    </source>
</evidence>
<evidence type="ECO:0000313" key="15">
    <source>
        <dbReference type="EMBL" id="ARB50130.1"/>
    </source>
</evidence>
<evidence type="ECO:0000256" key="3">
    <source>
        <dbReference type="ARBA" id="ARBA00010535"/>
    </source>
</evidence>
<evidence type="ECO:0000256" key="2">
    <source>
        <dbReference type="ARBA" id="ARBA00004448"/>
    </source>
</evidence>
<gene>
    <name evidence="15" type="primary">ND1</name>
</gene>
<reference evidence="15" key="1">
    <citation type="submission" date="2016-03" db="EMBL/GenBank/DDBJ databases">
        <authorList>
            <person name="Sun W.-S."/>
            <person name="Lee J.-W."/>
        </authorList>
    </citation>
    <scope>NUCLEOTIDE SEQUENCE</scope>
</reference>
<dbReference type="EC" id="7.1.1.2" evidence="13"/>
<keyword evidence="12" id="KW-0520">NAD</keyword>
<feature type="transmembrane region" description="Helical" evidence="14">
    <location>
        <begin position="170"/>
        <end position="191"/>
    </location>
</feature>
<keyword evidence="7" id="KW-0999">Mitochondrion inner membrane</keyword>
<feature type="transmembrane region" description="Helical" evidence="14">
    <location>
        <begin position="250"/>
        <end position="270"/>
    </location>
</feature>
<keyword evidence="5" id="KW-0813">Transport</keyword>
<dbReference type="RefSeq" id="YP_009467137.1">
    <property type="nucleotide sequence ID" value="NC_037146.1"/>
</dbReference>
<sequence length="314" mass="37070">MYILVYLFLIIMLLISVAYLTLLERKILSYMQLRKGPNKVGFMGLLQPFSDGIKLFFKEQVNLTFFNYMIYMISPMFMFFMSLFIWSIYPYMFNVINLNYGFIFFLCCSSLSVYGLLLCGWSSNSNYALLGSLRGVAQVISYEVSLVMILICMFIFTYNFNLMTLMKYQYYMWFIFFSLPLFFCWLSTCLAEVSRAPFDFAEGESELVSGFNIEYGGGGFALIFLAEYGNIILLSFLTVMIFLGCNVYSFFFYLKCVLLSFWFIWVRSTLPRFRYDKLMYMTWKLFLPLSLNYFIFFFGFLIFMIVGVYSTNFG</sequence>
<keyword evidence="9 13" id="KW-0830">Ubiquinone</keyword>
<accession>A0A343BT65</accession>
<dbReference type="GO" id="GO:0008137">
    <property type="term" value="F:NADH dehydrogenase (ubiquinone) activity"/>
    <property type="evidence" value="ECO:0007669"/>
    <property type="project" value="UniProtKB-EC"/>
</dbReference>